<dbReference type="GO" id="GO:0031267">
    <property type="term" value="F:small GTPase binding"/>
    <property type="evidence" value="ECO:0007669"/>
    <property type="project" value="TreeGrafter"/>
</dbReference>
<dbReference type="PANTHER" id="PTHR23101">
    <property type="entry name" value="RAB GDP/GTP EXCHANGE FACTOR"/>
    <property type="match status" value="1"/>
</dbReference>
<feature type="compositionally biased region" description="Acidic residues" evidence="1">
    <location>
        <begin position="887"/>
        <end position="911"/>
    </location>
</feature>
<name>A0A0D0E2B6_9AGAM</name>
<feature type="region of interest" description="Disordered" evidence="1">
    <location>
        <begin position="1"/>
        <end position="73"/>
    </location>
</feature>
<dbReference type="GO" id="GO:0005085">
    <property type="term" value="F:guanyl-nucleotide exchange factor activity"/>
    <property type="evidence" value="ECO:0007669"/>
    <property type="project" value="InterPro"/>
</dbReference>
<dbReference type="GO" id="GO:0016192">
    <property type="term" value="P:vesicle-mediated transport"/>
    <property type="evidence" value="ECO:0007669"/>
    <property type="project" value="InterPro"/>
</dbReference>
<dbReference type="InParanoid" id="A0A0D0E2B6"/>
<dbReference type="PANTHER" id="PTHR23101:SF25">
    <property type="entry name" value="GTPASE-ACTIVATING PROTEIN AND VPS9 DOMAIN-CONTAINING PROTEIN 1"/>
    <property type="match status" value="1"/>
</dbReference>
<dbReference type="PROSITE" id="PS51205">
    <property type="entry name" value="VPS9"/>
    <property type="match status" value="1"/>
</dbReference>
<feature type="region of interest" description="Disordered" evidence="1">
    <location>
        <begin position="861"/>
        <end position="984"/>
    </location>
</feature>
<feature type="compositionally biased region" description="Polar residues" evidence="1">
    <location>
        <begin position="60"/>
        <end position="71"/>
    </location>
</feature>
<dbReference type="InterPro" id="IPR037191">
    <property type="entry name" value="VPS9_dom_sf"/>
</dbReference>
<feature type="compositionally biased region" description="Pro residues" evidence="1">
    <location>
        <begin position="264"/>
        <end position="278"/>
    </location>
</feature>
<reference evidence="3 4" key="1">
    <citation type="submission" date="2014-04" db="EMBL/GenBank/DDBJ databases">
        <authorList>
            <consortium name="DOE Joint Genome Institute"/>
            <person name="Kuo A."/>
            <person name="Kohler A."/>
            <person name="Jargeat P."/>
            <person name="Nagy L.G."/>
            <person name="Floudas D."/>
            <person name="Copeland A."/>
            <person name="Barry K.W."/>
            <person name="Cichocki N."/>
            <person name="Veneault-Fourrey C."/>
            <person name="LaButti K."/>
            <person name="Lindquist E.A."/>
            <person name="Lipzen A."/>
            <person name="Lundell T."/>
            <person name="Morin E."/>
            <person name="Murat C."/>
            <person name="Sun H."/>
            <person name="Tunlid A."/>
            <person name="Henrissat B."/>
            <person name="Grigoriev I.V."/>
            <person name="Hibbett D.S."/>
            <person name="Martin F."/>
            <person name="Nordberg H.P."/>
            <person name="Cantor M.N."/>
            <person name="Hua S.X."/>
        </authorList>
    </citation>
    <scope>NUCLEOTIDE SEQUENCE [LARGE SCALE GENOMIC DNA]</scope>
    <source>
        <strain evidence="3 4">Ve08.2h10</strain>
    </source>
</reference>
<dbReference type="GO" id="GO:0030139">
    <property type="term" value="C:endocytic vesicle"/>
    <property type="evidence" value="ECO:0007669"/>
    <property type="project" value="TreeGrafter"/>
</dbReference>
<dbReference type="OrthoDB" id="10264848at2759"/>
<feature type="region of interest" description="Disordered" evidence="1">
    <location>
        <begin position="264"/>
        <end position="288"/>
    </location>
</feature>
<protein>
    <submittedName>
        <fullName evidence="3">Unplaced genomic scaffold scaffold_83, whole genome shotgun sequence</fullName>
    </submittedName>
</protein>
<dbReference type="GO" id="GO:0005829">
    <property type="term" value="C:cytosol"/>
    <property type="evidence" value="ECO:0007669"/>
    <property type="project" value="TreeGrafter"/>
</dbReference>
<dbReference type="SUPFAM" id="SSF109993">
    <property type="entry name" value="VPS9 domain"/>
    <property type="match status" value="2"/>
</dbReference>
<dbReference type="Pfam" id="PF02204">
    <property type="entry name" value="VPS9"/>
    <property type="match status" value="1"/>
</dbReference>
<dbReference type="InterPro" id="IPR003123">
    <property type="entry name" value="VPS9"/>
</dbReference>
<dbReference type="STRING" id="930991.A0A0D0E2B6"/>
<dbReference type="Proteomes" id="UP000054538">
    <property type="component" value="Unassembled WGS sequence"/>
</dbReference>
<dbReference type="EMBL" id="KN824905">
    <property type="protein sequence ID" value="KIK98126.1"/>
    <property type="molecule type" value="Genomic_DNA"/>
</dbReference>
<evidence type="ECO:0000313" key="3">
    <source>
        <dbReference type="EMBL" id="KIK98126.1"/>
    </source>
</evidence>
<keyword evidence="4" id="KW-1185">Reference proteome</keyword>
<feature type="domain" description="VPS9" evidence="2">
    <location>
        <begin position="497"/>
        <end position="728"/>
    </location>
</feature>
<evidence type="ECO:0000259" key="2">
    <source>
        <dbReference type="PROSITE" id="PS51205"/>
    </source>
</evidence>
<dbReference type="AlphaFoldDB" id="A0A0D0E2B6"/>
<gene>
    <name evidence="3" type="ORF">PAXRUDRAFT_824191</name>
</gene>
<dbReference type="HOGENOM" id="CLU_009189_0_0_1"/>
<reference evidence="4" key="2">
    <citation type="submission" date="2015-01" db="EMBL/GenBank/DDBJ databases">
        <title>Evolutionary Origins and Diversification of the Mycorrhizal Mutualists.</title>
        <authorList>
            <consortium name="DOE Joint Genome Institute"/>
            <consortium name="Mycorrhizal Genomics Consortium"/>
            <person name="Kohler A."/>
            <person name="Kuo A."/>
            <person name="Nagy L.G."/>
            <person name="Floudas D."/>
            <person name="Copeland A."/>
            <person name="Barry K.W."/>
            <person name="Cichocki N."/>
            <person name="Veneault-Fourrey C."/>
            <person name="LaButti K."/>
            <person name="Lindquist E.A."/>
            <person name="Lipzen A."/>
            <person name="Lundell T."/>
            <person name="Morin E."/>
            <person name="Murat C."/>
            <person name="Riley R."/>
            <person name="Ohm R."/>
            <person name="Sun H."/>
            <person name="Tunlid A."/>
            <person name="Henrissat B."/>
            <person name="Grigoriev I.V."/>
            <person name="Hibbett D.S."/>
            <person name="Martin F."/>
        </authorList>
    </citation>
    <scope>NUCLEOTIDE SEQUENCE [LARGE SCALE GENOMIC DNA]</scope>
    <source>
        <strain evidence="4">Ve08.2h10</strain>
    </source>
</reference>
<dbReference type="Gene3D" id="1.20.1050.80">
    <property type="entry name" value="VPS9 domain"/>
    <property type="match status" value="2"/>
</dbReference>
<sequence length="1029" mass="110478">MSTKRETLFPPTSIGRARGANIVRSGSRESLTAHPLLSHPKGPSATGTLSQLPSQPPTPDSGTNTSNSNYVPYTPRQRLATTSTTTQPSVSVVTPQPPSQGAAVGKLQLMNLKAAAQGIGLDSDSLGWAILEKISYEGDTSEEWSEIWVAITKGNASLLLPLERAAGHEWITAEFVKDHTIICDTASRNNTAVVTLSGLRGHLVNDVLTIRSTLPPSTKQFQDLFASSSSRASLLAGLPPLCFYPPESSYPSFTLPAFSASLPLPPRGSKPPLPPRPNARPTSSQGSSRLSMPFASFFGQRPSTPPATTTPLLPTTTTTAPLSADVENIIELSAFSIGTSISRKDVSKGIVSALKADIAVALNDQPPWIVERVQSFALPLFPFVKAPTGKKKLHDIGGSPNRITYAVNTTQDKPEELAGKFQDFYHLIEVELRNGGKPLVEKPREDTDASDLQGNECIEEEQEGQDVRIRNVLEIIETTLCTLFYDRLFLPFTSDDASHDEALSSRIAALNMLDLRLEHLDVDVGDANREDLNGVVHDCGETLVQLDFASRSPCDKMAILVLAHKLVVEGLSKSPSIHLKNNDSDRIPAMRPYGPTQITDSPSSPSMMPVPPSVDLPTATLSELEDQRSPSFPPVQLPTPLESLPIVRASSPILETVTSSTSSPVSGDVLLPVIIFSVVKANPARLVSHLLFTQRFRNQSFGGEESYCLINLMAVAEFLENVDLGALGLAESEKKVISTADLTPIPITRPGVTPTSPIALQDGHPGSLRGRVGQGVDAIAGSANKVISGVVDSSFGVLRALLPGQTSGIGAPEIGTVGSDSALWSVRPGSGLLRRESGFSIAGFTASLPGQGRAKSILNAEEDGQRELVEVVSRPPSLKSDRNNDEAASEPDETDDESESDGEDGEEDEEVPDARSIKSFESMLSGGRAKRKTREMHGRKSLTDRLTHMSGLSRRTQSDIPKVHTPTSRPDGLTPSYAPLAQLPPPNRRFLECTEQDIKVSEVGELLHEYQRMVEAVRSIGGFIHSYGS</sequence>
<evidence type="ECO:0000313" key="4">
    <source>
        <dbReference type="Proteomes" id="UP000054538"/>
    </source>
</evidence>
<accession>A0A0D0E2B6</accession>
<evidence type="ECO:0000256" key="1">
    <source>
        <dbReference type="SAM" id="MobiDB-lite"/>
    </source>
</evidence>
<organism evidence="3 4">
    <name type="scientific">Paxillus rubicundulus Ve08.2h10</name>
    <dbReference type="NCBI Taxonomy" id="930991"/>
    <lineage>
        <taxon>Eukaryota</taxon>
        <taxon>Fungi</taxon>
        <taxon>Dikarya</taxon>
        <taxon>Basidiomycota</taxon>
        <taxon>Agaricomycotina</taxon>
        <taxon>Agaricomycetes</taxon>
        <taxon>Agaricomycetidae</taxon>
        <taxon>Boletales</taxon>
        <taxon>Paxilineae</taxon>
        <taxon>Paxillaceae</taxon>
        <taxon>Paxillus</taxon>
    </lineage>
</organism>
<feature type="compositionally biased region" description="Basic and acidic residues" evidence="1">
    <location>
        <begin position="935"/>
        <end position="947"/>
    </location>
</feature>
<proteinExistence type="predicted"/>
<dbReference type="InterPro" id="IPR045046">
    <property type="entry name" value="Vps9-like"/>
</dbReference>